<name>A0A8K0XP80_9AGAR</name>
<evidence type="ECO:0000256" key="3">
    <source>
        <dbReference type="ARBA" id="ARBA00022777"/>
    </source>
</evidence>
<evidence type="ECO:0000256" key="2">
    <source>
        <dbReference type="ARBA" id="ARBA00022741"/>
    </source>
</evidence>
<dbReference type="InterPro" id="IPR011009">
    <property type="entry name" value="Kinase-like_dom_sf"/>
</dbReference>
<dbReference type="Proteomes" id="UP000813824">
    <property type="component" value="Unassembled WGS sequence"/>
</dbReference>
<dbReference type="OrthoDB" id="346907at2759"/>
<dbReference type="SUPFAM" id="SSF56112">
    <property type="entry name" value="Protein kinase-like (PK-like)"/>
    <property type="match status" value="1"/>
</dbReference>
<keyword evidence="2" id="KW-0547">Nucleotide-binding</keyword>
<keyword evidence="4" id="KW-0067">ATP-binding</keyword>
<dbReference type="InterPro" id="IPR001245">
    <property type="entry name" value="Ser-Thr/Tyr_kinase_cat_dom"/>
</dbReference>
<keyword evidence="7" id="KW-1185">Reference proteome</keyword>
<sequence>DGSNPDYHQFVSGHRHVLRRLLVKICRDTESLPATLFLNDIKCDSFHSVAGGSFADIYHADYDGSRVALKRLRVFQADPSHRAEQFKAFCREALVWRQLRHPYVLSFLGVDTKTFEPSGLHCMVSPWMENGSISDLIAKQDGSIGRWVLDKWVYEIAEGLSYLHDERVVHGDLRGANILVDSKFSIKLSDFGLAKFADASTASWGTHTAGALRWMAPEVLSGLTATFASDVYSFGCVCSELYTSRRPFSHVTNDAHVVFQIIKGARPEMPAITGRYADILRPLVITCWNGSPSTRPNAKVLADTLRPSAMVKDE</sequence>
<comment type="caution">
    <text evidence="6">The sequence shown here is derived from an EMBL/GenBank/DDBJ whole genome shotgun (WGS) entry which is preliminary data.</text>
</comment>
<dbReference type="GO" id="GO:0005524">
    <property type="term" value="F:ATP binding"/>
    <property type="evidence" value="ECO:0007669"/>
    <property type="project" value="UniProtKB-KW"/>
</dbReference>
<dbReference type="PIRSF" id="PIRSF000654">
    <property type="entry name" value="Integrin-linked_kinase"/>
    <property type="match status" value="1"/>
</dbReference>
<dbReference type="InterPro" id="IPR000719">
    <property type="entry name" value="Prot_kinase_dom"/>
</dbReference>
<dbReference type="PROSITE" id="PS00109">
    <property type="entry name" value="PROTEIN_KINASE_TYR"/>
    <property type="match status" value="1"/>
</dbReference>
<feature type="domain" description="Protein kinase" evidence="5">
    <location>
        <begin position="43"/>
        <end position="309"/>
    </location>
</feature>
<feature type="non-terminal residue" evidence="6">
    <location>
        <position position="314"/>
    </location>
</feature>
<dbReference type="InterPro" id="IPR008266">
    <property type="entry name" value="Tyr_kinase_AS"/>
</dbReference>
<dbReference type="PANTHER" id="PTHR44329:SF288">
    <property type="entry name" value="MITOGEN-ACTIVATED PROTEIN KINASE KINASE KINASE 20"/>
    <property type="match status" value="1"/>
</dbReference>
<gene>
    <name evidence="6" type="ORF">BXZ70DRAFT_863915</name>
</gene>
<evidence type="ECO:0000313" key="6">
    <source>
        <dbReference type="EMBL" id="KAH8099662.1"/>
    </source>
</evidence>
<dbReference type="AlphaFoldDB" id="A0A8K0XP80"/>
<evidence type="ECO:0000259" key="5">
    <source>
        <dbReference type="PROSITE" id="PS50011"/>
    </source>
</evidence>
<dbReference type="PROSITE" id="PS50011">
    <property type="entry name" value="PROTEIN_KINASE_DOM"/>
    <property type="match status" value="1"/>
</dbReference>
<keyword evidence="1" id="KW-0808">Transferase</keyword>
<protein>
    <submittedName>
        <fullName evidence="6">Kinase-like domain-containing protein</fullName>
    </submittedName>
</protein>
<evidence type="ECO:0000256" key="1">
    <source>
        <dbReference type="ARBA" id="ARBA00022679"/>
    </source>
</evidence>
<dbReference type="Pfam" id="PF07714">
    <property type="entry name" value="PK_Tyr_Ser-Thr"/>
    <property type="match status" value="1"/>
</dbReference>
<dbReference type="InterPro" id="IPR051681">
    <property type="entry name" value="Ser/Thr_Kinases-Pseudokinases"/>
</dbReference>
<evidence type="ECO:0000313" key="7">
    <source>
        <dbReference type="Proteomes" id="UP000813824"/>
    </source>
</evidence>
<feature type="non-terminal residue" evidence="6">
    <location>
        <position position="1"/>
    </location>
</feature>
<reference evidence="6" key="1">
    <citation type="journal article" date="2021" name="New Phytol.">
        <title>Evolutionary innovations through gain and loss of genes in the ectomycorrhizal Boletales.</title>
        <authorList>
            <person name="Wu G."/>
            <person name="Miyauchi S."/>
            <person name="Morin E."/>
            <person name="Kuo A."/>
            <person name="Drula E."/>
            <person name="Varga T."/>
            <person name="Kohler A."/>
            <person name="Feng B."/>
            <person name="Cao Y."/>
            <person name="Lipzen A."/>
            <person name="Daum C."/>
            <person name="Hundley H."/>
            <person name="Pangilinan J."/>
            <person name="Johnson J."/>
            <person name="Barry K."/>
            <person name="LaButti K."/>
            <person name="Ng V."/>
            <person name="Ahrendt S."/>
            <person name="Min B."/>
            <person name="Choi I.G."/>
            <person name="Park H."/>
            <person name="Plett J.M."/>
            <person name="Magnuson J."/>
            <person name="Spatafora J.W."/>
            <person name="Nagy L.G."/>
            <person name="Henrissat B."/>
            <person name="Grigoriev I.V."/>
            <person name="Yang Z.L."/>
            <person name="Xu J."/>
            <person name="Martin F.M."/>
        </authorList>
    </citation>
    <scope>NUCLEOTIDE SEQUENCE</scope>
    <source>
        <strain evidence="6">KKN 215</strain>
    </source>
</reference>
<dbReference type="EMBL" id="JAEVFJ010000019">
    <property type="protein sequence ID" value="KAH8099662.1"/>
    <property type="molecule type" value="Genomic_DNA"/>
</dbReference>
<proteinExistence type="predicted"/>
<accession>A0A8K0XP80</accession>
<dbReference type="PANTHER" id="PTHR44329">
    <property type="entry name" value="SERINE/THREONINE-PROTEIN KINASE TNNI3K-RELATED"/>
    <property type="match status" value="1"/>
</dbReference>
<dbReference type="GO" id="GO:0004674">
    <property type="term" value="F:protein serine/threonine kinase activity"/>
    <property type="evidence" value="ECO:0007669"/>
    <property type="project" value="TreeGrafter"/>
</dbReference>
<evidence type="ECO:0000256" key="4">
    <source>
        <dbReference type="ARBA" id="ARBA00022840"/>
    </source>
</evidence>
<organism evidence="6 7">
    <name type="scientific">Cristinia sonorae</name>
    <dbReference type="NCBI Taxonomy" id="1940300"/>
    <lineage>
        <taxon>Eukaryota</taxon>
        <taxon>Fungi</taxon>
        <taxon>Dikarya</taxon>
        <taxon>Basidiomycota</taxon>
        <taxon>Agaricomycotina</taxon>
        <taxon>Agaricomycetes</taxon>
        <taxon>Agaricomycetidae</taxon>
        <taxon>Agaricales</taxon>
        <taxon>Pleurotineae</taxon>
        <taxon>Stephanosporaceae</taxon>
        <taxon>Cristinia</taxon>
    </lineage>
</organism>
<keyword evidence="3 6" id="KW-0418">Kinase</keyword>
<dbReference type="PRINTS" id="PR00109">
    <property type="entry name" value="TYRKINASE"/>
</dbReference>
<dbReference type="Gene3D" id="1.10.510.10">
    <property type="entry name" value="Transferase(Phosphotransferase) domain 1"/>
    <property type="match status" value="1"/>
</dbReference>